<feature type="domain" description="Cytochrome c" evidence="5">
    <location>
        <begin position="650"/>
        <end position="731"/>
    </location>
</feature>
<protein>
    <submittedName>
        <fullName evidence="6">C-type cytochrome</fullName>
    </submittedName>
</protein>
<dbReference type="InterPro" id="IPR055557">
    <property type="entry name" value="DUF7133"/>
</dbReference>
<gene>
    <name evidence="6" type="ORF">PXH66_09075</name>
</gene>
<dbReference type="Proteomes" id="UP001218638">
    <property type="component" value="Chromosome"/>
</dbReference>
<dbReference type="SUPFAM" id="SSF48371">
    <property type="entry name" value="ARM repeat"/>
    <property type="match status" value="1"/>
</dbReference>
<dbReference type="GO" id="GO:0009055">
    <property type="term" value="F:electron transfer activity"/>
    <property type="evidence" value="ECO:0007669"/>
    <property type="project" value="InterPro"/>
</dbReference>
<dbReference type="AlphaFoldDB" id="A0AAF0CS26"/>
<keyword evidence="3 4" id="KW-0408">Iron</keyword>
<dbReference type="GO" id="GO:0020037">
    <property type="term" value="F:heme binding"/>
    <property type="evidence" value="ECO:0007669"/>
    <property type="project" value="InterPro"/>
</dbReference>
<evidence type="ECO:0000256" key="1">
    <source>
        <dbReference type="ARBA" id="ARBA00022617"/>
    </source>
</evidence>
<dbReference type="Pfam" id="PF23500">
    <property type="entry name" value="DUF7133"/>
    <property type="match status" value="1"/>
</dbReference>
<proteinExistence type="predicted"/>
<sequence>MFGGFSSKVRGALWFATATILTAQQGDRPGETQRDLPEDLAVPPAPVLTDAEALASIVVPAGYRVELVASHPLLHDPVAFEFGPDGRIWVVEMRGYMHDPEGAGEELPIGTVAVLDDTDGDGVMDQRVEFADGLVMPRALTLVADGVLVGAPPFLYHFKDTDGDDVADKRTVIADDYGMAGNPEHTANALYRSLDNWIYSANHNVRHRFSAGRWQRDYTLPRGQWGMDQDDLGRLYFNTNSDPLRVDLVRSSYFWRHPGLESTAPLAVQTATAEDVPTFPSRITPGINRGYRMLDDTWKLQTVTAACGPMIYRGARFGPAFQGNAFINEPSANLVKRVIVEPTADGSLTARNAYPDTEFVTSTDERFRPVNAYNGPDGAIYLLDFYRGIIQHRIFLTTYLRKQIEARGLDAPLGMGRIWKVVPETPAAGWVDPGRPALDVASDDELVTTLSHSNGWWRDTAQRLLVERGATRAIPALRKLVKHGSPLARQHALWTLEGLDALDRESVIAGLASPVIAQVAALQLSEAWLRIGDDAMLGAVIKLTAAKDPTVRRQAALSLGEAGGTQVLATLAALSQETDDTLGMADAIKSGLAGREVMFTSIWPTAPDNEVVAFVEETMETAAKRREPQKLSTANGSAKRVRPLAAHELARFEAGRAQFALCAGCHQPDGRGLPGLAPSLVASKLLDRDPRLVTRVILQGKEGWGSQMPGLGGALDDDAIAAVLTYVRRSFGHEADPVDPATVTAVRKAEMNRSRPWTADDLDAVELE</sequence>
<dbReference type="InterPro" id="IPR011042">
    <property type="entry name" value="6-blade_b-propeller_TolB-like"/>
</dbReference>
<dbReference type="PANTHER" id="PTHR33546:SF1">
    <property type="entry name" value="LARGE, MULTIFUNCTIONAL SECRETED PROTEIN"/>
    <property type="match status" value="1"/>
</dbReference>
<dbReference type="EMBL" id="CP119075">
    <property type="protein sequence ID" value="WED67001.1"/>
    <property type="molecule type" value="Genomic_DNA"/>
</dbReference>
<dbReference type="Gene3D" id="1.10.760.10">
    <property type="entry name" value="Cytochrome c-like domain"/>
    <property type="match status" value="1"/>
</dbReference>
<keyword evidence="7" id="KW-1185">Reference proteome</keyword>
<keyword evidence="1 4" id="KW-0349">Heme</keyword>
<dbReference type="SUPFAM" id="SSF63829">
    <property type="entry name" value="Calcium-dependent phosphotriesterase"/>
    <property type="match status" value="1"/>
</dbReference>
<dbReference type="KEGG" id="slom:PXH66_09075"/>
<dbReference type="PROSITE" id="PS51007">
    <property type="entry name" value="CYTC"/>
    <property type="match status" value="1"/>
</dbReference>
<dbReference type="Pfam" id="PF13442">
    <property type="entry name" value="Cytochrome_CBB3"/>
    <property type="match status" value="1"/>
</dbReference>
<evidence type="ECO:0000256" key="4">
    <source>
        <dbReference type="PROSITE-ProRule" id="PRU00433"/>
    </source>
</evidence>
<evidence type="ECO:0000259" key="5">
    <source>
        <dbReference type="PROSITE" id="PS51007"/>
    </source>
</evidence>
<evidence type="ECO:0000256" key="2">
    <source>
        <dbReference type="ARBA" id="ARBA00022723"/>
    </source>
</evidence>
<dbReference type="InterPro" id="IPR011989">
    <property type="entry name" value="ARM-like"/>
</dbReference>
<dbReference type="InterPro" id="IPR009056">
    <property type="entry name" value="Cyt_c-like_dom"/>
</dbReference>
<evidence type="ECO:0000313" key="7">
    <source>
        <dbReference type="Proteomes" id="UP001218638"/>
    </source>
</evidence>
<accession>A0AAF0CS26</accession>
<reference evidence="6" key="1">
    <citation type="submission" date="2023-03" db="EMBL/GenBank/DDBJ databases">
        <title>Lomoglobus Profundus gen. nov., sp. nov., a novel member of the phylum Verrucomicrobia, isolated from deep-marine sediment of South China Sea.</title>
        <authorList>
            <person name="Ahmad T."/>
            <person name="Ishaq S.E."/>
            <person name="Wang F."/>
        </authorList>
    </citation>
    <scope>NUCLEOTIDE SEQUENCE</scope>
    <source>
        <strain evidence="6">LMO-M01</strain>
    </source>
</reference>
<dbReference type="SUPFAM" id="SSF46626">
    <property type="entry name" value="Cytochrome c"/>
    <property type="match status" value="1"/>
</dbReference>
<dbReference type="GO" id="GO:0046872">
    <property type="term" value="F:metal ion binding"/>
    <property type="evidence" value="ECO:0007669"/>
    <property type="project" value="UniProtKB-KW"/>
</dbReference>
<name>A0AAF0CS26_9BACT</name>
<organism evidence="6 7">
    <name type="scientific">Synoicihabitans lomoniglobus</name>
    <dbReference type="NCBI Taxonomy" id="2909285"/>
    <lineage>
        <taxon>Bacteria</taxon>
        <taxon>Pseudomonadati</taxon>
        <taxon>Verrucomicrobiota</taxon>
        <taxon>Opitutia</taxon>
        <taxon>Opitutales</taxon>
        <taxon>Opitutaceae</taxon>
        <taxon>Synoicihabitans</taxon>
    </lineage>
</organism>
<dbReference type="PANTHER" id="PTHR33546">
    <property type="entry name" value="LARGE, MULTIFUNCTIONAL SECRETED PROTEIN-RELATED"/>
    <property type="match status" value="1"/>
</dbReference>
<dbReference type="Gene3D" id="2.120.10.30">
    <property type="entry name" value="TolB, C-terminal domain"/>
    <property type="match status" value="1"/>
</dbReference>
<dbReference type="Gene3D" id="1.25.10.10">
    <property type="entry name" value="Leucine-rich Repeat Variant"/>
    <property type="match status" value="1"/>
</dbReference>
<evidence type="ECO:0000256" key="3">
    <source>
        <dbReference type="ARBA" id="ARBA00023004"/>
    </source>
</evidence>
<dbReference type="InterPro" id="IPR016024">
    <property type="entry name" value="ARM-type_fold"/>
</dbReference>
<keyword evidence="2 4" id="KW-0479">Metal-binding</keyword>
<dbReference type="RefSeq" id="WP_330929716.1">
    <property type="nucleotide sequence ID" value="NZ_CP119075.1"/>
</dbReference>
<dbReference type="InterPro" id="IPR036909">
    <property type="entry name" value="Cyt_c-like_dom_sf"/>
</dbReference>
<evidence type="ECO:0000313" key="6">
    <source>
        <dbReference type="EMBL" id="WED67001.1"/>
    </source>
</evidence>